<dbReference type="EMBL" id="CP049217">
    <property type="protein sequence ID" value="QTG15729.1"/>
    <property type="molecule type" value="Genomic_DNA"/>
</dbReference>
<proteinExistence type="predicted"/>
<dbReference type="RefSeq" id="WP_333722245.1">
    <property type="nucleotide sequence ID" value="NZ_CP049217.1"/>
</dbReference>
<evidence type="ECO:0000313" key="1">
    <source>
        <dbReference type="EMBL" id="QTG15729.1"/>
    </source>
</evidence>
<name>A0AAJ4N6R6_AGRTU</name>
<dbReference type="AlphaFoldDB" id="A0AAJ4N6R6"/>
<organism evidence="1 2">
    <name type="scientific">Agrobacterium tumefaciens</name>
    <dbReference type="NCBI Taxonomy" id="358"/>
    <lineage>
        <taxon>Bacteria</taxon>
        <taxon>Pseudomonadati</taxon>
        <taxon>Pseudomonadota</taxon>
        <taxon>Alphaproteobacteria</taxon>
        <taxon>Hyphomicrobiales</taxon>
        <taxon>Rhizobiaceae</taxon>
        <taxon>Rhizobium/Agrobacterium group</taxon>
        <taxon>Agrobacterium</taxon>
        <taxon>Agrobacterium tumefaciens complex</taxon>
    </lineage>
</organism>
<reference evidence="1" key="1">
    <citation type="submission" date="2020-02" db="EMBL/GenBank/DDBJ databases">
        <title>Unexpected conservation and global transmission of agrobacterial virulence plasmids.</title>
        <authorList>
            <person name="Weisberg A.J."/>
            <person name="Davis E.W. II"/>
            <person name="Tabima J.R."/>
            <person name="Belcher M.S."/>
            <person name="Miller M."/>
            <person name="Kuo C.-H."/>
            <person name="Loper J.E."/>
            <person name="Grunwald N.J."/>
            <person name="Putnam M.L."/>
            <person name="Chang J.H."/>
        </authorList>
    </citation>
    <scope>NUCLEOTIDE SEQUENCE</scope>
    <source>
        <strain evidence="1">Q15/94</strain>
    </source>
</reference>
<gene>
    <name evidence="1" type="ORF">G6M86_21025</name>
</gene>
<dbReference type="Proteomes" id="UP000663946">
    <property type="component" value="Chromosome 2"/>
</dbReference>
<sequence length="154" mass="16912">MAKSPAQNESSFLLSADVFFKKIGEQKVDSFKPTSGPTGKSPVAKFIDALEVQVELLKKWDGKAEVDGKTSWFRPDPTKINAIRLKWGRQPITINGTQFIVVDSKAEAILILESLKKIIMGDGVDVQGDEKIQQAIIDQANNRSAALSAAKRKK</sequence>
<protein>
    <submittedName>
        <fullName evidence="1">Uncharacterized protein</fullName>
    </submittedName>
</protein>
<evidence type="ECO:0000313" key="2">
    <source>
        <dbReference type="Proteomes" id="UP000663946"/>
    </source>
</evidence>
<accession>A0AAJ4N6R6</accession>